<keyword evidence="3" id="KW-0804">Transcription</keyword>
<dbReference type="AlphaFoldDB" id="A0A066YP98"/>
<dbReference type="eggNOG" id="COG2207">
    <property type="taxonomic scope" value="Bacteria"/>
</dbReference>
<dbReference type="EMBL" id="JNBY01000131">
    <property type="protein sequence ID" value="KDN81799.1"/>
    <property type="molecule type" value="Genomic_DNA"/>
</dbReference>
<dbReference type="Proteomes" id="UP000027178">
    <property type="component" value="Unassembled WGS sequence"/>
</dbReference>
<feature type="compositionally biased region" description="Low complexity" evidence="4">
    <location>
        <begin position="164"/>
        <end position="182"/>
    </location>
</feature>
<dbReference type="InterPro" id="IPR018062">
    <property type="entry name" value="HTH_AraC-typ_CS"/>
</dbReference>
<evidence type="ECO:0000256" key="4">
    <source>
        <dbReference type="SAM" id="MobiDB-lite"/>
    </source>
</evidence>
<dbReference type="Gene3D" id="1.10.10.60">
    <property type="entry name" value="Homeodomain-like"/>
    <property type="match status" value="1"/>
</dbReference>
<feature type="region of interest" description="Disordered" evidence="4">
    <location>
        <begin position="1"/>
        <end position="183"/>
    </location>
</feature>
<reference evidence="6 7" key="1">
    <citation type="submission" date="2014-05" db="EMBL/GenBank/DDBJ databases">
        <title>Draft Genome Sequence of Kitasatospora cheerisanensis KCTC 2395.</title>
        <authorList>
            <person name="Nam D.H."/>
        </authorList>
    </citation>
    <scope>NUCLEOTIDE SEQUENCE [LARGE SCALE GENOMIC DNA]</scope>
    <source>
        <strain evidence="6 7">KCTC 2395</strain>
    </source>
</reference>
<dbReference type="InterPro" id="IPR018060">
    <property type="entry name" value="HTH_AraC"/>
</dbReference>
<evidence type="ECO:0000313" key="6">
    <source>
        <dbReference type="EMBL" id="KDN81799.1"/>
    </source>
</evidence>
<keyword evidence="7" id="KW-1185">Reference proteome</keyword>
<sequence>MTCDAGSDTAGRRAATEGGHQHDHGDGERRPVRATPAARAVRDLARPTGADQGLRRQHPGRGPVLRRAAPLRARPGDLPRHLLPVGPVPPHRRAGAALRSGRVPPDVRSARRAGAVPRHRADPAVPPRRADHAGQLPRVRPAGARRARPGGRRTADRGRRHRLPGGAAADAAVPAAPAARPGLRGDRGPAAVLADFLVSLDRQAALLGPAVADRLGPIAVELVAAWLADELEDDADLPDTARQRATVEQVRAFVRRHLHDPELAPATIAAAHHISVSYLHRLFAQHTDGDTVAAWIRRLRLEKAHRDLADPALRSVPIGTIAARCGIPRPDDFSRAFRTAYGLAPRDHRQQSLSLKLTPRQPVVDPVPNRSRAG</sequence>
<feature type="domain" description="HTH araC/xylS-type" evidence="5">
    <location>
        <begin position="248"/>
        <end position="351"/>
    </location>
</feature>
<dbReference type="PANTHER" id="PTHR43280">
    <property type="entry name" value="ARAC-FAMILY TRANSCRIPTIONAL REGULATOR"/>
    <property type="match status" value="1"/>
</dbReference>
<keyword evidence="1" id="KW-0805">Transcription regulation</keyword>
<evidence type="ECO:0000256" key="3">
    <source>
        <dbReference type="ARBA" id="ARBA00023163"/>
    </source>
</evidence>
<evidence type="ECO:0000256" key="2">
    <source>
        <dbReference type="ARBA" id="ARBA00023125"/>
    </source>
</evidence>
<feature type="compositionally biased region" description="Basic and acidic residues" evidence="4">
    <location>
        <begin position="10"/>
        <end position="31"/>
    </location>
</feature>
<gene>
    <name evidence="6" type="ORF">KCH_65190</name>
</gene>
<dbReference type="HOGENOM" id="CLU_739230_0_0_11"/>
<accession>A0A066YP98</accession>
<protein>
    <recommendedName>
        <fullName evidence="5">HTH araC/xylS-type domain-containing protein</fullName>
    </recommendedName>
</protein>
<dbReference type="PROSITE" id="PS00041">
    <property type="entry name" value="HTH_ARAC_FAMILY_1"/>
    <property type="match status" value="1"/>
</dbReference>
<dbReference type="GO" id="GO:0043565">
    <property type="term" value="F:sequence-specific DNA binding"/>
    <property type="evidence" value="ECO:0007669"/>
    <property type="project" value="InterPro"/>
</dbReference>
<dbReference type="PANTHER" id="PTHR43280:SF31">
    <property type="entry name" value="TRANSCRIPTIONAL REGULATORY PROTEIN"/>
    <property type="match status" value="1"/>
</dbReference>
<dbReference type="InterPro" id="IPR009057">
    <property type="entry name" value="Homeodomain-like_sf"/>
</dbReference>
<dbReference type="GO" id="GO:0003700">
    <property type="term" value="F:DNA-binding transcription factor activity"/>
    <property type="evidence" value="ECO:0007669"/>
    <property type="project" value="InterPro"/>
</dbReference>
<organism evidence="6 7">
    <name type="scientific">Kitasatospora cheerisanensis KCTC 2395</name>
    <dbReference type="NCBI Taxonomy" id="1348663"/>
    <lineage>
        <taxon>Bacteria</taxon>
        <taxon>Bacillati</taxon>
        <taxon>Actinomycetota</taxon>
        <taxon>Actinomycetes</taxon>
        <taxon>Kitasatosporales</taxon>
        <taxon>Streptomycetaceae</taxon>
        <taxon>Kitasatospora</taxon>
    </lineage>
</organism>
<feature type="region of interest" description="Disordered" evidence="4">
    <location>
        <begin position="348"/>
        <end position="374"/>
    </location>
</feature>
<dbReference type="PATRIC" id="fig|1348663.4.peg.6310"/>
<evidence type="ECO:0000313" key="7">
    <source>
        <dbReference type="Proteomes" id="UP000027178"/>
    </source>
</evidence>
<keyword evidence="2" id="KW-0238">DNA-binding</keyword>
<feature type="compositionally biased region" description="Low complexity" evidence="4">
    <location>
        <begin position="61"/>
        <end position="73"/>
    </location>
</feature>
<name>A0A066YP98_9ACTN</name>
<dbReference type="PROSITE" id="PS01124">
    <property type="entry name" value="HTH_ARAC_FAMILY_2"/>
    <property type="match status" value="1"/>
</dbReference>
<dbReference type="SUPFAM" id="SSF46689">
    <property type="entry name" value="Homeodomain-like"/>
    <property type="match status" value="1"/>
</dbReference>
<evidence type="ECO:0000259" key="5">
    <source>
        <dbReference type="PROSITE" id="PS01124"/>
    </source>
</evidence>
<dbReference type="Pfam" id="PF12833">
    <property type="entry name" value="HTH_18"/>
    <property type="match status" value="1"/>
</dbReference>
<comment type="caution">
    <text evidence="6">The sequence shown here is derived from an EMBL/GenBank/DDBJ whole genome shotgun (WGS) entry which is preliminary data.</text>
</comment>
<dbReference type="SMART" id="SM00342">
    <property type="entry name" value="HTH_ARAC"/>
    <property type="match status" value="1"/>
</dbReference>
<evidence type="ECO:0000256" key="1">
    <source>
        <dbReference type="ARBA" id="ARBA00023015"/>
    </source>
</evidence>
<proteinExistence type="predicted"/>